<dbReference type="SUPFAM" id="SSF51905">
    <property type="entry name" value="FAD/NAD(P)-binding domain"/>
    <property type="match status" value="1"/>
</dbReference>
<evidence type="ECO:0000313" key="8">
    <source>
        <dbReference type="Proteomes" id="UP000239494"/>
    </source>
</evidence>
<dbReference type="AlphaFoldDB" id="A0A2T0SZJ0"/>
<accession>A0A2T0SZJ0</accession>
<keyword evidence="1" id="KW-0001">2Fe-2S</keyword>
<dbReference type="InterPro" id="IPR036922">
    <property type="entry name" value="Rieske_2Fe-2S_sf"/>
</dbReference>
<dbReference type="GO" id="GO:0004497">
    <property type="term" value="F:monooxygenase activity"/>
    <property type="evidence" value="ECO:0007669"/>
    <property type="project" value="UniProtKB-ARBA"/>
</dbReference>
<sequence>MPATARPSLRGARAFDVAVVGGGIAGLTTALLLKRQGLAVAVVEADRVGGGASGNNTAKVTALQSTVYSKIVARHDTAVARTYAQASAAGVELVADLVRELGIDCGFRRAPAFTYAYRADEVDAVEDELAATRAAGLPVTADAGLDVPFTVHAAVRLDDQVALHPLRYVLGLADAVDGDGSAVFEHSRVERLHDGDPCRVHTADGVVSANRVVVATHYPVFDRGLYFARLEATRSYGIAVTLASGEPPTGLAISAGSPSWSLSSYDGKLVVCGRAHPAGDRPDHPYEELEAFAREHWDVERVANRWSAQDPSAYDQLPMIGAYLPGSDRLQVATGFMKWGLATGTFAARILADAVAGEENPWASTFSPHRLSLKSLPDLLKMNASTGLDLVGERIRPADASSSEHLPAGQAHVVRDGLGKMGVYRDHDGGLHGVSMRCTHLGCLVAFNDAEASWDCPCHGSRFDVDGNVLEGPATKPLPRRAPK</sequence>
<dbReference type="Proteomes" id="UP000239494">
    <property type="component" value="Unassembled WGS sequence"/>
</dbReference>
<dbReference type="GO" id="GO:0016705">
    <property type="term" value="F:oxidoreductase activity, acting on paired donors, with incorporation or reduction of molecular oxygen"/>
    <property type="evidence" value="ECO:0007669"/>
    <property type="project" value="UniProtKB-ARBA"/>
</dbReference>
<keyword evidence="8" id="KW-1185">Reference proteome</keyword>
<dbReference type="Pfam" id="PF01266">
    <property type="entry name" value="DAO"/>
    <property type="match status" value="1"/>
</dbReference>
<dbReference type="GO" id="GO:0005737">
    <property type="term" value="C:cytoplasm"/>
    <property type="evidence" value="ECO:0007669"/>
    <property type="project" value="TreeGrafter"/>
</dbReference>
<reference evidence="7 8" key="1">
    <citation type="submission" date="2018-03" db="EMBL/GenBank/DDBJ databases">
        <title>Genomic Encyclopedia of Archaeal and Bacterial Type Strains, Phase II (KMG-II): from individual species to whole genera.</title>
        <authorList>
            <person name="Goeker M."/>
        </authorList>
    </citation>
    <scope>NUCLEOTIDE SEQUENCE [LARGE SCALE GENOMIC DNA]</scope>
    <source>
        <strain evidence="7 8">DSM 44720</strain>
    </source>
</reference>
<evidence type="ECO:0000256" key="3">
    <source>
        <dbReference type="ARBA" id="ARBA00023004"/>
    </source>
</evidence>
<dbReference type="PROSITE" id="PS51296">
    <property type="entry name" value="RIESKE"/>
    <property type="match status" value="1"/>
</dbReference>
<dbReference type="InterPro" id="IPR005805">
    <property type="entry name" value="Rieske_Fe-S_prot_C"/>
</dbReference>
<dbReference type="EMBL" id="PVTF01000008">
    <property type="protein sequence ID" value="PRY38773.1"/>
    <property type="molecule type" value="Genomic_DNA"/>
</dbReference>
<protein>
    <submittedName>
        <fullName evidence="7">Glycine/D-amino acid oxidase-like deaminating enzyme</fullName>
    </submittedName>
</protein>
<dbReference type="Pfam" id="PF00355">
    <property type="entry name" value="Rieske"/>
    <property type="match status" value="1"/>
</dbReference>
<keyword evidence="3" id="KW-0408">Iron</keyword>
<gene>
    <name evidence="7" type="ORF">CLV43_108173</name>
</gene>
<dbReference type="PANTHER" id="PTHR13847">
    <property type="entry name" value="SARCOSINE DEHYDROGENASE-RELATED"/>
    <property type="match status" value="1"/>
</dbReference>
<dbReference type="InterPro" id="IPR017941">
    <property type="entry name" value="Rieske_2Fe-2S"/>
</dbReference>
<evidence type="ECO:0000256" key="1">
    <source>
        <dbReference type="ARBA" id="ARBA00022714"/>
    </source>
</evidence>
<dbReference type="Gene3D" id="3.50.50.60">
    <property type="entry name" value="FAD/NAD(P)-binding domain"/>
    <property type="match status" value="1"/>
</dbReference>
<dbReference type="Gene3D" id="2.102.10.10">
    <property type="entry name" value="Rieske [2Fe-2S] iron-sulphur domain"/>
    <property type="match status" value="1"/>
</dbReference>
<keyword evidence="4" id="KW-0411">Iron-sulfur</keyword>
<keyword evidence="5" id="KW-1015">Disulfide bond</keyword>
<evidence type="ECO:0000256" key="4">
    <source>
        <dbReference type="ARBA" id="ARBA00023014"/>
    </source>
</evidence>
<keyword evidence="2" id="KW-0479">Metal-binding</keyword>
<dbReference type="GO" id="GO:0046872">
    <property type="term" value="F:metal ion binding"/>
    <property type="evidence" value="ECO:0007669"/>
    <property type="project" value="UniProtKB-KW"/>
</dbReference>
<dbReference type="Gene3D" id="3.30.9.10">
    <property type="entry name" value="D-Amino Acid Oxidase, subunit A, domain 2"/>
    <property type="match status" value="1"/>
</dbReference>
<evidence type="ECO:0000256" key="5">
    <source>
        <dbReference type="ARBA" id="ARBA00023157"/>
    </source>
</evidence>
<dbReference type="SUPFAM" id="SSF50022">
    <property type="entry name" value="ISP domain"/>
    <property type="match status" value="1"/>
</dbReference>
<dbReference type="GO" id="GO:0016020">
    <property type="term" value="C:membrane"/>
    <property type="evidence" value="ECO:0007669"/>
    <property type="project" value="InterPro"/>
</dbReference>
<dbReference type="InterPro" id="IPR036188">
    <property type="entry name" value="FAD/NAD-bd_sf"/>
</dbReference>
<evidence type="ECO:0000313" key="7">
    <source>
        <dbReference type="EMBL" id="PRY38773.1"/>
    </source>
</evidence>
<dbReference type="PANTHER" id="PTHR13847:SF274">
    <property type="entry name" value="RIESKE 2FE-2S IRON-SULFUR PROTEIN YHFW-RELATED"/>
    <property type="match status" value="1"/>
</dbReference>
<name>A0A2T0SZJ0_9PSEU</name>
<dbReference type="GO" id="GO:0051537">
    <property type="term" value="F:2 iron, 2 sulfur cluster binding"/>
    <property type="evidence" value="ECO:0007669"/>
    <property type="project" value="UniProtKB-KW"/>
</dbReference>
<dbReference type="InterPro" id="IPR006076">
    <property type="entry name" value="FAD-dep_OxRdtase"/>
</dbReference>
<dbReference type="PRINTS" id="PR00162">
    <property type="entry name" value="RIESKE"/>
</dbReference>
<evidence type="ECO:0000256" key="2">
    <source>
        <dbReference type="ARBA" id="ARBA00022723"/>
    </source>
</evidence>
<comment type="caution">
    <text evidence="7">The sequence shown here is derived from an EMBL/GenBank/DDBJ whole genome shotgun (WGS) entry which is preliminary data.</text>
</comment>
<organism evidence="7 8">
    <name type="scientific">Umezawaea tangerina</name>
    <dbReference type="NCBI Taxonomy" id="84725"/>
    <lineage>
        <taxon>Bacteria</taxon>
        <taxon>Bacillati</taxon>
        <taxon>Actinomycetota</taxon>
        <taxon>Actinomycetes</taxon>
        <taxon>Pseudonocardiales</taxon>
        <taxon>Pseudonocardiaceae</taxon>
        <taxon>Umezawaea</taxon>
    </lineage>
</organism>
<dbReference type="RefSeq" id="WP_245887021.1">
    <property type="nucleotide sequence ID" value="NZ_PVTF01000008.1"/>
</dbReference>
<evidence type="ECO:0000259" key="6">
    <source>
        <dbReference type="PROSITE" id="PS51296"/>
    </source>
</evidence>
<proteinExistence type="predicted"/>
<feature type="domain" description="Rieske" evidence="6">
    <location>
        <begin position="398"/>
        <end position="484"/>
    </location>
</feature>